<organism evidence="1 2">
    <name type="scientific">Salinibacter phage M8CC-19</name>
    <dbReference type="NCBI Taxonomy" id="2681613"/>
    <lineage>
        <taxon>Viruses</taxon>
        <taxon>Duplodnaviria</taxon>
        <taxon>Heunggongvirae</taxon>
        <taxon>Uroviricota</taxon>
        <taxon>Caudoviricetes</taxon>
        <taxon>Kryptosalinivirus</taxon>
        <taxon>Kryptosalinivirus M8CC19</taxon>
    </lineage>
</organism>
<name>A0A2I6UG91_9CAUD</name>
<accession>A0A2I6UG91</accession>
<sequence>MIDLQAAMEDRRTGTIITDNEEAFETGVRYEVMGIEAETDKALCFATRSAEEVVWLPKSQVLCWERPDGKVEVFIERWLARKESNQLAEMI</sequence>
<evidence type="ECO:0000313" key="1">
    <source>
        <dbReference type="EMBL" id="AUO79004.1"/>
    </source>
</evidence>
<keyword evidence="2" id="KW-1185">Reference proteome</keyword>
<protein>
    <submittedName>
        <fullName evidence="1">Uncharacterized protein</fullName>
    </submittedName>
</protein>
<dbReference type="EMBL" id="MF580956">
    <property type="protein sequence ID" value="AUO79004.1"/>
    <property type="molecule type" value="Genomic_DNA"/>
</dbReference>
<dbReference type="KEGG" id="vg:40236187"/>
<dbReference type="Proteomes" id="UP000241693">
    <property type="component" value="Segment"/>
</dbReference>
<evidence type="ECO:0000313" key="2">
    <source>
        <dbReference type="Proteomes" id="UP000241693"/>
    </source>
</evidence>
<reference evidence="1 2" key="1">
    <citation type="submission" date="2017-07" db="EMBL/GenBank/DDBJ databases">
        <title>Characterization of ecologically diverse viruses infecting co-occurring strains of cosmopolitan hyperhalophilic Bacteroidetes.</title>
        <authorList>
            <person name="Villamor J."/>
            <person name="Ramos-Barbero M.D."/>
            <person name="Gonzalez-Torres P."/>
            <person name="Gabaldon T."/>
            <person name="Rollesso-Mora R."/>
            <person name="Meseguer I."/>
            <person name="Martinez-Garcia M."/>
            <person name="Santos F."/>
            <person name="Anton J."/>
        </authorList>
    </citation>
    <scope>NUCLEOTIDE SEQUENCE [LARGE SCALE GENOMIC DNA]</scope>
</reference>
<proteinExistence type="predicted"/>
<dbReference type="GeneID" id="40236187"/>
<dbReference type="RefSeq" id="YP_009639395.1">
    <property type="nucleotide sequence ID" value="NC_042349.1"/>
</dbReference>